<organism evidence="1 2">
    <name type="scientific">Punica granatum</name>
    <name type="common">Pomegranate</name>
    <dbReference type="NCBI Taxonomy" id="22663"/>
    <lineage>
        <taxon>Eukaryota</taxon>
        <taxon>Viridiplantae</taxon>
        <taxon>Streptophyta</taxon>
        <taxon>Embryophyta</taxon>
        <taxon>Tracheophyta</taxon>
        <taxon>Spermatophyta</taxon>
        <taxon>Magnoliopsida</taxon>
        <taxon>eudicotyledons</taxon>
        <taxon>Gunneridae</taxon>
        <taxon>Pentapetalae</taxon>
        <taxon>rosids</taxon>
        <taxon>malvids</taxon>
        <taxon>Myrtales</taxon>
        <taxon>Lythraceae</taxon>
        <taxon>Punica</taxon>
    </lineage>
</organism>
<proteinExistence type="predicted"/>
<evidence type="ECO:0000313" key="2">
    <source>
        <dbReference type="Proteomes" id="UP000197138"/>
    </source>
</evidence>
<comment type="caution">
    <text evidence="1">The sequence shown here is derived from an EMBL/GenBank/DDBJ whole genome shotgun (WGS) entry which is preliminary data.</text>
</comment>
<accession>A0A218XTY0</accession>
<dbReference type="AlphaFoldDB" id="A0A218XTY0"/>
<dbReference type="Proteomes" id="UP000197138">
    <property type="component" value="Unassembled WGS sequence"/>
</dbReference>
<gene>
    <name evidence="1" type="ORF">CDL15_Pgr023988</name>
</gene>
<dbReference type="EMBL" id="MTKT01000795">
    <property type="protein sequence ID" value="OWM88487.1"/>
    <property type="molecule type" value="Genomic_DNA"/>
</dbReference>
<reference evidence="2" key="1">
    <citation type="journal article" date="2017" name="Plant J.">
        <title>The pomegranate (Punica granatum L.) genome and the genomics of punicalagin biosynthesis.</title>
        <authorList>
            <person name="Qin G."/>
            <person name="Xu C."/>
            <person name="Ming R."/>
            <person name="Tang H."/>
            <person name="Guyot R."/>
            <person name="Kramer E.M."/>
            <person name="Hu Y."/>
            <person name="Yi X."/>
            <person name="Qi Y."/>
            <person name="Xu X."/>
            <person name="Gao Z."/>
            <person name="Pan H."/>
            <person name="Jian J."/>
            <person name="Tian Y."/>
            <person name="Yue Z."/>
            <person name="Xu Y."/>
        </authorList>
    </citation>
    <scope>NUCLEOTIDE SEQUENCE [LARGE SCALE GENOMIC DNA]</scope>
    <source>
        <strain evidence="2">cv. Dabenzi</strain>
    </source>
</reference>
<sequence length="63" mass="7178">MLYLASGHEERVREDLESRVTRLSTKMGAKMHEQECSGKQACGWKGARGPWCVLRREQASVWG</sequence>
<evidence type="ECO:0000313" key="1">
    <source>
        <dbReference type="EMBL" id="OWM88487.1"/>
    </source>
</evidence>
<name>A0A218XTY0_PUNGR</name>
<protein>
    <submittedName>
        <fullName evidence="1">Uncharacterized protein</fullName>
    </submittedName>
</protein>